<gene>
    <name evidence="2" type="ORF">CORC01_03484</name>
</gene>
<keyword evidence="3" id="KW-1185">Reference proteome</keyword>
<dbReference type="AlphaFoldDB" id="A0A1G4BI33"/>
<name>A0A1G4BI33_9PEZI</name>
<evidence type="ECO:0000256" key="1">
    <source>
        <dbReference type="SAM" id="SignalP"/>
    </source>
</evidence>
<evidence type="ECO:0000313" key="3">
    <source>
        <dbReference type="Proteomes" id="UP000176998"/>
    </source>
</evidence>
<dbReference type="Proteomes" id="UP000176998">
    <property type="component" value="Unassembled WGS sequence"/>
</dbReference>
<proteinExistence type="predicted"/>
<feature type="chain" id="PRO_5009602911" description="Secreted protein" evidence="1">
    <location>
        <begin position="20"/>
        <end position="79"/>
    </location>
</feature>
<sequence length="79" mass="9154">MFFWLREVDLWVMLVVVRGEKRWSDFLDATRLRPWPQPTCSQRHLTPHVGTGCDPVRVILLDCLVSPFSGDGEGYFGIF</sequence>
<dbReference type="EMBL" id="MJBS01000021">
    <property type="protein sequence ID" value="OHF01170.1"/>
    <property type="molecule type" value="Genomic_DNA"/>
</dbReference>
<dbReference type="RefSeq" id="XP_022478312.1">
    <property type="nucleotide sequence ID" value="XM_022615134.1"/>
</dbReference>
<feature type="signal peptide" evidence="1">
    <location>
        <begin position="1"/>
        <end position="19"/>
    </location>
</feature>
<accession>A0A1G4BI33</accession>
<dbReference type="GeneID" id="34556644"/>
<keyword evidence="1" id="KW-0732">Signal</keyword>
<evidence type="ECO:0000313" key="2">
    <source>
        <dbReference type="EMBL" id="OHF01170.1"/>
    </source>
</evidence>
<protein>
    <recommendedName>
        <fullName evidence="4">Secreted protein</fullName>
    </recommendedName>
</protein>
<reference evidence="2 3" key="1">
    <citation type="submission" date="2016-09" db="EMBL/GenBank/DDBJ databases">
        <authorList>
            <person name="Capua I."/>
            <person name="De Benedictis P."/>
            <person name="Joannis T."/>
            <person name="Lombin L.H."/>
            <person name="Cattoli G."/>
        </authorList>
    </citation>
    <scope>NUCLEOTIDE SEQUENCE [LARGE SCALE GENOMIC DNA]</scope>
    <source>
        <strain evidence="2 3">IMI 309357</strain>
    </source>
</reference>
<evidence type="ECO:0008006" key="4">
    <source>
        <dbReference type="Google" id="ProtNLM"/>
    </source>
</evidence>
<organism evidence="2 3">
    <name type="scientific">Colletotrichum orchidophilum</name>
    <dbReference type="NCBI Taxonomy" id="1209926"/>
    <lineage>
        <taxon>Eukaryota</taxon>
        <taxon>Fungi</taxon>
        <taxon>Dikarya</taxon>
        <taxon>Ascomycota</taxon>
        <taxon>Pezizomycotina</taxon>
        <taxon>Sordariomycetes</taxon>
        <taxon>Hypocreomycetidae</taxon>
        <taxon>Glomerellales</taxon>
        <taxon>Glomerellaceae</taxon>
        <taxon>Colletotrichum</taxon>
    </lineage>
</organism>
<comment type="caution">
    <text evidence="2">The sequence shown here is derived from an EMBL/GenBank/DDBJ whole genome shotgun (WGS) entry which is preliminary data.</text>
</comment>